<dbReference type="InterPro" id="IPR019734">
    <property type="entry name" value="TPR_rpt"/>
</dbReference>
<dbReference type="AlphaFoldDB" id="A0A086TJZ4"/>
<sequence length="916" mass="101328">MNLTPKAQAIEREFQNARAKANYPAFPEFARRYVKHNKDGIVLANTALLELTVGEAEINARKAQHWTLAASLDDSPESIAISPLIKQDTIQEAVEKLESVLTRGTDEHQEYAAIVLARAALATDAPDRLQRVAHYLQNIQLPPAKIPVGYNFALIICGLTIKGMTLEAEGRISEAIVSYDNVSLLVQSNPNERSDELNSWTEHALYRTSMLKLRQGDQLAAIRSFRAYHNQALLWPGSFRLARRATIYRHFSAALSNSFKTLGQNNAGSNAVAGAGADEQSQFYPAALSLEIAQIHAYWEDSLYSVNSFPKADEKNWRVLGMIEQIVEDRKLLGPGNDADKRVLVETIYRASQKTFQSPRILRFLFFALVELGQFDEAELALKSYLDMVEINFKVKSDDAQDVLTNEQRVRLDIESEYDITTVMVAGSRLYGKELAKPEEALSCAQRALDNIHQYLQHNDVKDLLFDVYKFQGIAYGLQASGAHEPEKRPELYAKAVECFEKAIQVYPQSFDGHYHMAYQLAEMREVTKAILAVKQSLSLESSHIPSWHLLALLLSAQKEFDRALSICAVGLKESEWDLPQTDGLTASQLDGEEYLALRITQAALHDKIHGAESALEPQEALFALYTKVFAPEPASIGDSLYDIQNIRRRDQSDIELGSSSTIVGRPRAGSILSVRSRSGASDIGHGLAAHNGSNLEIPKPNYASSITSIGSSGSKKNKKLIPPAAAASNVGSATLGKSLLVPPTTVLRPTTKSVQRVARANKVLASLWLLSSSTFRRLDRMEEALKAIEEAERIDASNPDVWYQLGLLYAAQTDSETAQASYAKALALAPYHAASLARLGQSYLQAGSVEMAEGVLDTTTKSLGWNSAEAWFYLGKVFEASGRLARAKECLWYALDLEQSRPIREFADSLPRYLA</sequence>
<evidence type="ECO:0000256" key="2">
    <source>
        <dbReference type="ARBA" id="ARBA00038251"/>
    </source>
</evidence>
<dbReference type="Pfam" id="PF13181">
    <property type="entry name" value="TPR_8"/>
    <property type="match status" value="2"/>
</dbReference>
<dbReference type="Gene3D" id="1.25.40.10">
    <property type="entry name" value="Tetratricopeptide repeat domain"/>
    <property type="match status" value="2"/>
</dbReference>
<evidence type="ECO:0000256" key="3">
    <source>
        <dbReference type="PROSITE-ProRule" id="PRU00339"/>
    </source>
</evidence>
<gene>
    <name evidence="4" type="ORF">MVEG_11482</name>
</gene>
<dbReference type="PANTHER" id="PTHR23083:SF464">
    <property type="entry name" value="TETRATRICOPEPTIDE REPEAT DOMAIN 7, ISOFORM A"/>
    <property type="match status" value="1"/>
</dbReference>
<dbReference type="PANTHER" id="PTHR23083">
    <property type="entry name" value="TETRATRICOPEPTIDE REPEAT PROTEIN, TPR"/>
    <property type="match status" value="1"/>
</dbReference>
<keyword evidence="3" id="KW-0802">TPR repeat</keyword>
<evidence type="ECO:0000256" key="1">
    <source>
        <dbReference type="ARBA" id="ARBA00002550"/>
    </source>
</evidence>
<comment type="function">
    <text evidence="1">Involved in endocytosis.</text>
</comment>
<evidence type="ECO:0000313" key="4">
    <source>
        <dbReference type="EMBL" id="KFH62271.1"/>
    </source>
</evidence>
<dbReference type="OrthoDB" id="29013at2759"/>
<feature type="repeat" description="TPR" evidence="3">
    <location>
        <begin position="800"/>
        <end position="833"/>
    </location>
</feature>
<protein>
    <recommendedName>
        <fullName evidence="6">Superkiller protein 3</fullName>
    </recommendedName>
</protein>
<dbReference type="EMBL" id="KN042432">
    <property type="protein sequence ID" value="KFH62271.1"/>
    <property type="molecule type" value="Genomic_DNA"/>
</dbReference>
<dbReference type="InterPro" id="IPR011990">
    <property type="entry name" value="TPR-like_helical_dom_sf"/>
</dbReference>
<keyword evidence="5" id="KW-1185">Reference proteome</keyword>
<comment type="similarity">
    <text evidence="2">Belongs to the YPP1 family.</text>
</comment>
<proteinExistence type="inferred from homology"/>
<dbReference type="PROSITE" id="PS50005">
    <property type="entry name" value="TPR"/>
    <property type="match status" value="2"/>
</dbReference>
<evidence type="ECO:0000313" key="5">
    <source>
        <dbReference type="Proteomes" id="UP000243308"/>
    </source>
</evidence>
<evidence type="ECO:0008006" key="6">
    <source>
        <dbReference type="Google" id="ProtNLM"/>
    </source>
</evidence>
<dbReference type="SMART" id="SM00028">
    <property type="entry name" value="TPR"/>
    <property type="match status" value="6"/>
</dbReference>
<organism evidence="4 5">
    <name type="scientific">Podila verticillata NRRL 6337</name>
    <dbReference type="NCBI Taxonomy" id="1069443"/>
    <lineage>
        <taxon>Eukaryota</taxon>
        <taxon>Fungi</taxon>
        <taxon>Fungi incertae sedis</taxon>
        <taxon>Mucoromycota</taxon>
        <taxon>Mortierellomycotina</taxon>
        <taxon>Mortierellomycetes</taxon>
        <taxon>Mortierellales</taxon>
        <taxon>Mortierellaceae</taxon>
        <taxon>Podila</taxon>
    </lineage>
</organism>
<reference evidence="4 5" key="1">
    <citation type="submission" date="2011-02" db="EMBL/GenBank/DDBJ databases">
        <title>The Genome Sequence of Mortierella verticillata NRRL 6337.</title>
        <authorList>
            <consortium name="The Broad Institute Genome Sequencing Platform"/>
            <person name="Russ C."/>
            <person name="Cuomo C."/>
            <person name="Burger G."/>
            <person name="Gray M.W."/>
            <person name="Holland P.W.H."/>
            <person name="King N."/>
            <person name="Lang F.B.F."/>
            <person name="Roger A.J."/>
            <person name="Ruiz-Trillo I."/>
            <person name="Young S.K."/>
            <person name="Zeng Q."/>
            <person name="Gargeya S."/>
            <person name="Alvarado L."/>
            <person name="Berlin A."/>
            <person name="Chapman S.B."/>
            <person name="Chen Z."/>
            <person name="Freedman E."/>
            <person name="Gellesch M."/>
            <person name="Goldberg J."/>
            <person name="Griggs A."/>
            <person name="Gujja S."/>
            <person name="Heilman E."/>
            <person name="Heiman D."/>
            <person name="Howarth C."/>
            <person name="Mehta T."/>
            <person name="Neiman D."/>
            <person name="Pearson M."/>
            <person name="Roberts A."/>
            <person name="Saif S."/>
            <person name="Shea T."/>
            <person name="Shenoy N."/>
            <person name="Sisk P."/>
            <person name="Stolte C."/>
            <person name="Sykes S."/>
            <person name="White J."/>
            <person name="Yandava C."/>
            <person name="Haas B."/>
            <person name="Nusbaum C."/>
            <person name="Birren B."/>
        </authorList>
    </citation>
    <scope>NUCLEOTIDE SEQUENCE [LARGE SCALE GENOMIC DNA]</scope>
    <source>
        <strain evidence="4 5">NRRL 6337</strain>
    </source>
</reference>
<dbReference type="Proteomes" id="UP000243308">
    <property type="component" value="Unassembled WGS sequence"/>
</dbReference>
<dbReference type="SUPFAM" id="SSF48452">
    <property type="entry name" value="TPR-like"/>
    <property type="match status" value="2"/>
</dbReference>
<name>A0A086TJZ4_9FUNG</name>
<dbReference type="InterPro" id="IPR051722">
    <property type="entry name" value="Endocytosis_PI4K-reg_protein"/>
</dbReference>
<feature type="repeat" description="TPR" evidence="3">
    <location>
        <begin position="869"/>
        <end position="902"/>
    </location>
</feature>
<accession>A0A086TJZ4</accession>